<evidence type="ECO:0000313" key="4">
    <source>
        <dbReference type="Proteomes" id="UP000077315"/>
    </source>
</evidence>
<proteinExistence type="predicted"/>
<evidence type="ECO:0000256" key="1">
    <source>
        <dbReference type="SAM" id="MobiDB-lite"/>
    </source>
</evidence>
<gene>
    <name evidence="3" type="ORF">PHYBLDRAFT_182762</name>
</gene>
<dbReference type="GO" id="GO:0003677">
    <property type="term" value="F:DNA binding"/>
    <property type="evidence" value="ECO:0007669"/>
    <property type="project" value="UniProtKB-KW"/>
</dbReference>
<feature type="domain" description="Myb-like" evidence="2">
    <location>
        <begin position="196"/>
        <end position="241"/>
    </location>
</feature>
<reference evidence="4" key="1">
    <citation type="submission" date="2015-06" db="EMBL/GenBank/DDBJ databases">
        <title>Expansion of signal transduction pathways in fungi by whole-genome duplication.</title>
        <authorList>
            <consortium name="DOE Joint Genome Institute"/>
            <person name="Corrochano L.M."/>
            <person name="Kuo A."/>
            <person name="Marcet-Houben M."/>
            <person name="Polaino S."/>
            <person name="Salamov A."/>
            <person name="Villalobos J.M."/>
            <person name="Alvarez M.I."/>
            <person name="Avalos J."/>
            <person name="Benito E.P."/>
            <person name="Benoit I."/>
            <person name="Burger G."/>
            <person name="Camino L.P."/>
            <person name="Canovas D."/>
            <person name="Cerda-Olmedo E."/>
            <person name="Cheng J.-F."/>
            <person name="Dominguez A."/>
            <person name="Elias M."/>
            <person name="Eslava A.P."/>
            <person name="Glaser F."/>
            <person name="Grimwood J."/>
            <person name="Gutierrez G."/>
            <person name="Heitman J."/>
            <person name="Henrissat B."/>
            <person name="Iturriaga E.A."/>
            <person name="Lang B.F."/>
            <person name="Lavin J.L."/>
            <person name="Lee S."/>
            <person name="Li W."/>
            <person name="Lindquist E."/>
            <person name="Lopez-Garcia S."/>
            <person name="Luque E.M."/>
            <person name="Marcos A.T."/>
            <person name="Martin J."/>
            <person name="McCluskey K."/>
            <person name="Medina H.R."/>
            <person name="Miralles-Duran A."/>
            <person name="Miyazaki A."/>
            <person name="Munoz-Torres E."/>
            <person name="Oguiza J.A."/>
            <person name="Ohm R."/>
            <person name="Olmedo M."/>
            <person name="Orejas M."/>
            <person name="Ortiz-Castellanos L."/>
            <person name="Pisabarro A.G."/>
            <person name="Rodriguez-Romero J."/>
            <person name="Ruiz-Herrera J."/>
            <person name="Ruiz-Vazquez R."/>
            <person name="Sanz C."/>
            <person name="Schackwitz W."/>
            <person name="Schmutz J."/>
            <person name="Shahriari M."/>
            <person name="Shelest E."/>
            <person name="Silva-Franco F."/>
            <person name="Soanes D."/>
            <person name="Syed K."/>
            <person name="Tagua V.G."/>
            <person name="Talbot N.J."/>
            <person name="Thon M."/>
            <person name="De vries R.P."/>
            <person name="Wiebenga A."/>
            <person name="Yadav J.S."/>
            <person name="Braun E.L."/>
            <person name="Baker S."/>
            <person name="Garre V."/>
            <person name="Horwitz B."/>
            <person name="Torres-Martinez S."/>
            <person name="Idnurm A."/>
            <person name="Herrera-Estrella A."/>
            <person name="Gabaldon T."/>
            <person name="Grigoriev I.V."/>
        </authorList>
    </citation>
    <scope>NUCLEOTIDE SEQUENCE [LARGE SCALE GENOMIC DNA]</scope>
    <source>
        <strain evidence="4">NRRL 1555(-)</strain>
    </source>
</reference>
<dbReference type="GeneID" id="28999575"/>
<dbReference type="OrthoDB" id="2230048at2759"/>
<dbReference type="STRING" id="763407.A0A162WPY8"/>
<feature type="region of interest" description="Disordered" evidence="1">
    <location>
        <begin position="68"/>
        <end position="101"/>
    </location>
</feature>
<protein>
    <submittedName>
        <fullName evidence="3">Homeodomain-like DNA binding domain-containing transcription factor</fullName>
    </submittedName>
</protein>
<name>A0A162WPY8_PHYB8</name>
<dbReference type="AlphaFoldDB" id="A0A162WPY8"/>
<keyword evidence="3" id="KW-0371">Homeobox</keyword>
<dbReference type="PROSITE" id="PS50090">
    <property type="entry name" value="MYB_LIKE"/>
    <property type="match status" value="1"/>
</dbReference>
<feature type="region of interest" description="Disordered" evidence="1">
    <location>
        <begin position="120"/>
        <end position="187"/>
    </location>
</feature>
<feature type="compositionally biased region" description="Polar residues" evidence="1">
    <location>
        <begin position="75"/>
        <end position="90"/>
    </location>
</feature>
<dbReference type="InterPro" id="IPR001005">
    <property type="entry name" value="SANT/Myb"/>
</dbReference>
<keyword evidence="4" id="KW-1185">Reference proteome</keyword>
<evidence type="ECO:0000313" key="3">
    <source>
        <dbReference type="EMBL" id="OAD69515.1"/>
    </source>
</evidence>
<accession>A0A162WPY8</accession>
<feature type="compositionally biased region" description="Polar residues" evidence="1">
    <location>
        <begin position="121"/>
        <end position="138"/>
    </location>
</feature>
<evidence type="ECO:0000259" key="2">
    <source>
        <dbReference type="PROSITE" id="PS50090"/>
    </source>
</evidence>
<dbReference type="Proteomes" id="UP000077315">
    <property type="component" value="Unassembled WGS sequence"/>
</dbReference>
<dbReference type="Gene3D" id="1.10.10.10">
    <property type="entry name" value="Winged helix-like DNA-binding domain superfamily/Winged helix DNA-binding domain"/>
    <property type="match status" value="1"/>
</dbReference>
<organism evidence="3 4">
    <name type="scientific">Phycomyces blakesleeanus (strain ATCC 8743b / DSM 1359 / FGSC 10004 / NBRC 33097 / NRRL 1555)</name>
    <dbReference type="NCBI Taxonomy" id="763407"/>
    <lineage>
        <taxon>Eukaryota</taxon>
        <taxon>Fungi</taxon>
        <taxon>Fungi incertae sedis</taxon>
        <taxon>Mucoromycota</taxon>
        <taxon>Mucoromycotina</taxon>
        <taxon>Mucoromycetes</taxon>
        <taxon>Mucorales</taxon>
        <taxon>Phycomycetaceae</taxon>
        <taxon>Phycomyces</taxon>
    </lineage>
</organism>
<keyword evidence="3" id="KW-0238">DNA-binding</keyword>
<dbReference type="InterPro" id="IPR036388">
    <property type="entry name" value="WH-like_DNA-bd_sf"/>
</dbReference>
<dbReference type="InParanoid" id="A0A162WPY8"/>
<dbReference type="VEuPathDB" id="FungiDB:PHYBLDRAFT_182762"/>
<dbReference type="EMBL" id="KV440991">
    <property type="protein sequence ID" value="OAD69515.1"/>
    <property type="molecule type" value="Genomic_DNA"/>
</dbReference>
<sequence>MMTKQEISEADCWFVIGAHQAGATERECSNLSGLPKSTTHNIIKNFKKLGSPHSSVLSMASILDAGPKKRKAANISGNSSPKSEKITVQQSRKRGRPRKYTDEGFSTALLVRDVLLSSRSEPVTQTSLDTLPQNSCQRPDSPPMSDSNDSNRGRARSLGKDSMLGEDEAECLPPTPRSLPLEDESDEDMCTTEEGWSIEDDEKLLNHVLGLPILSKWKEVEPEFGDRHRADMCGERWDILKKRLLSDVSRFVNELDTLATKS</sequence>
<dbReference type="RefSeq" id="XP_018287555.1">
    <property type="nucleotide sequence ID" value="XM_018438669.1"/>
</dbReference>